<evidence type="ECO:0000313" key="2">
    <source>
        <dbReference type="Proteomes" id="UP001596333"/>
    </source>
</evidence>
<comment type="caution">
    <text evidence="1">The sequence shown here is derived from an EMBL/GenBank/DDBJ whole genome shotgun (WGS) entry which is preliminary data.</text>
</comment>
<dbReference type="EMBL" id="JBHSXI010000012">
    <property type="protein sequence ID" value="MFC6889886.1"/>
    <property type="molecule type" value="Genomic_DNA"/>
</dbReference>
<dbReference type="AlphaFoldDB" id="A0ABD5USI3"/>
<name>A0ABD5USI3_9EURY</name>
<proteinExistence type="predicted"/>
<evidence type="ECO:0000313" key="1">
    <source>
        <dbReference type="EMBL" id="MFC6889886.1"/>
    </source>
</evidence>
<sequence>MDSQPLRPRYHVVCRECRVERLVDGRDAAVAAEREHAKETGHRVVAERV</sequence>
<evidence type="ECO:0008006" key="3">
    <source>
        <dbReference type="Google" id="ProtNLM"/>
    </source>
</evidence>
<dbReference type="RefSeq" id="WP_379769123.1">
    <property type="nucleotide sequence ID" value="NZ_JBHSXI010000012.1"/>
</dbReference>
<reference evidence="1 2" key="1">
    <citation type="journal article" date="2019" name="Int. J. Syst. Evol. Microbiol.">
        <title>The Global Catalogue of Microorganisms (GCM) 10K type strain sequencing project: providing services to taxonomists for standard genome sequencing and annotation.</title>
        <authorList>
            <consortium name="The Broad Institute Genomics Platform"/>
            <consortium name="The Broad Institute Genome Sequencing Center for Infectious Disease"/>
            <person name="Wu L."/>
            <person name="Ma J."/>
        </authorList>
    </citation>
    <scope>NUCLEOTIDE SEQUENCE [LARGE SCALE GENOMIC DNA]</scope>
    <source>
        <strain evidence="1 2">Y73</strain>
    </source>
</reference>
<gene>
    <name evidence="1" type="ORF">ACFQEY_12775</name>
</gene>
<keyword evidence="2" id="KW-1185">Reference proteome</keyword>
<dbReference type="Proteomes" id="UP001596333">
    <property type="component" value="Unassembled WGS sequence"/>
</dbReference>
<protein>
    <recommendedName>
        <fullName evidence="3">DUF1059 domain-containing protein</fullName>
    </recommendedName>
</protein>
<organism evidence="1 2">
    <name type="scientific">Halorubrum trueperi</name>
    <dbReference type="NCBI Taxonomy" id="2004704"/>
    <lineage>
        <taxon>Archaea</taxon>
        <taxon>Methanobacteriati</taxon>
        <taxon>Methanobacteriota</taxon>
        <taxon>Stenosarchaea group</taxon>
        <taxon>Halobacteria</taxon>
        <taxon>Halobacteriales</taxon>
        <taxon>Haloferacaceae</taxon>
        <taxon>Halorubrum</taxon>
    </lineage>
</organism>
<accession>A0ABD5USI3</accession>